<keyword evidence="7" id="KW-0444">Lipid biosynthesis</keyword>
<dbReference type="InterPro" id="IPR050324">
    <property type="entry name" value="CDP-alcohol_PTase-I"/>
</dbReference>
<evidence type="ECO:0000256" key="2">
    <source>
        <dbReference type="ARBA" id="ARBA00004477"/>
    </source>
</evidence>
<evidence type="ECO:0000256" key="13">
    <source>
        <dbReference type="ARBA" id="ARBA00023136"/>
    </source>
</evidence>
<evidence type="ECO:0000256" key="12">
    <source>
        <dbReference type="ARBA" id="ARBA00023098"/>
    </source>
</evidence>
<dbReference type="InterPro" id="IPR000462">
    <property type="entry name" value="CDP-OH_P_trans"/>
</dbReference>
<keyword evidence="13 18" id="KW-0472">Membrane</keyword>
<feature type="transmembrane region" description="Helical" evidence="18">
    <location>
        <begin position="193"/>
        <end position="213"/>
    </location>
</feature>
<keyword evidence="12" id="KW-0443">Lipid metabolism</keyword>
<dbReference type="PANTHER" id="PTHR14269">
    <property type="entry name" value="CDP-DIACYLGLYCEROL--GLYCEROL-3-PHOSPHATE 3-PHOSPHATIDYLTRANSFERASE-RELATED"/>
    <property type="match status" value="1"/>
</dbReference>
<keyword evidence="10" id="KW-0256">Endoplasmic reticulum</keyword>
<keyword evidence="9 18" id="KW-0812">Transmembrane</keyword>
<dbReference type="InterPro" id="IPR004533">
    <property type="entry name" value="CDP-diaglyc--ser_O-PTrfase"/>
</dbReference>
<dbReference type="Pfam" id="PF01066">
    <property type="entry name" value="CDP-OH_P_transf"/>
    <property type="match status" value="1"/>
</dbReference>
<reference evidence="19 20" key="1">
    <citation type="submission" date="2019-08" db="EMBL/GenBank/DDBJ databases">
        <title>Bradymonadales sp. TMQ4.</title>
        <authorList>
            <person name="Liang Q."/>
        </authorList>
    </citation>
    <scope>NUCLEOTIDE SEQUENCE [LARGE SCALE GENOMIC DNA]</scope>
    <source>
        <strain evidence="19 20">TMQ4</strain>
    </source>
</reference>
<evidence type="ECO:0000256" key="8">
    <source>
        <dbReference type="ARBA" id="ARBA00022679"/>
    </source>
</evidence>
<accession>A0A5C6X4B7</accession>
<evidence type="ECO:0000256" key="17">
    <source>
        <dbReference type="RuleBase" id="RU003750"/>
    </source>
</evidence>
<organism evidence="19 20">
    <name type="scientific">Lujinxingia vulgaris</name>
    <dbReference type="NCBI Taxonomy" id="2600176"/>
    <lineage>
        <taxon>Bacteria</taxon>
        <taxon>Deltaproteobacteria</taxon>
        <taxon>Bradymonadales</taxon>
        <taxon>Lujinxingiaceae</taxon>
        <taxon>Lujinxingia</taxon>
    </lineage>
</organism>
<keyword evidence="15" id="KW-1208">Phospholipid metabolism</keyword>
<evidence type="ECO:0000256" key="4">
    <source>
        <dbReference type="ARBA" id="ARBA00010441"/>
    </source>
</evidence>
<evidence type="ECO:0000256" key="18">
    <source>
        <dbReference type="SAM" id="Phobius"/>
    </source>
</evidence>
<dbReference type="GO" id="GO:0003882">
    <property type="term" value="F:CDP-diacylglycerol-serine O-phosphatidyltransferase activity"/>
    <property type="evidence" value="ECO:0007669"/>
    <property type="project" value="UniProtKB-EC"/>
</dbReference>
<protein>
    <recommendedName>
        <fullName evidence="6">CDP-diacylglycerol--serine O-phosphatidyltransferase</fullName>
        <ecNumber evidence="5">2.7.8.8</ecNumber>
    </recommendedName>
    <alternativeName>
        <fullName evidence="16">Phosphatidylserine synthase</fullName>
    </alternativeName>
</protein>
<dbReference type="RefSeq" id="WP_146982234.1">
    <property type="nucleotide sequence ID" value="NZ_VOSM01000007.1"/>
</dbReference>
<comment type="caution">
    <text evidence="19">The sequence shown here is derived from an EMBL/GenBank/DDBJ whole genome shotgun (WGS) entry which is preliminary data.</text>
</comment>
<dbReference type="PROSITE" id="PS00379">
    <property type="entry name" value="CDP_ALCOHOL_P_TRANSF"/>
    <property type="match status" value="1"/>
</dbReference>
<feature type="transmembrane region" description="Helical" evidence="18">
    <location>
        <begin position="56"/>
        <end position="74"/>
    </location>
</feature>
<evidence type="ECO:0000256" key="15">
    <source>
        <dbReference type="ARBA" id="ARBA00023264"/>
    </source>
</evidence>
<feature type="transmembrane region" description="Helical" evidence="18">
    <location>
        <begin position="25"/>
        <end position="50"/>
    </location>
</feature>
<dbReference type="Proteomes" id="UP000321412">
    <property type="component" value="Unassembled WGS sequence"/>
</dbReference>
<sequence>MSSTDEWNEPAQPVRRKRFEMLRSFALADIITMANAACGVAAIFCCLNYMDEKIDLYVWWAFGLLPLALVFDLFDGAVARWRRKHSALGADLDSLADIVSFGVAPAVLAYTLGMRGGWDAVVLIFFVVCGIARLARYNVTAAELSEGSGKVPYYEGTPIPTSLVLVLVMAVAFDRGAYGAALWGGDLQLLGWGFHPLVLLFGLSGSAMISTHLRIKKIG</sequence>
<dbReference type="GO" id="GO:0005737">
    <property type="term" value="C:cytoplasm"/>
    <property type="evidence" value="ECO:0007669"/>
    <property type="project" value="UniProtKB-ARBA"/>
</dbReference>
<dbReference type="Gene3D" id="1.20.120.1760">
    <property type="match status" value="1"/>
</dbReference>
<dbReference type="FunFam" id="1.20.120.1760:FF:000022">
    <property type="entry name" value="CDP-diacylglycerol--serine O-phosphatidyltransferase"/>
    <property type="match status" value="1"/>
</dbReference>
<feature type="transmembrane region" description="Helical" evidence="18">
    <location>
        <begin position="120"/>
        <end position="139"/>
    </location>
</feature>
<evidence type="ECO:0000256" key="10">
    <source>
        <dbReference type="ARBA" id="ARBA00022824"/>
    </source>
</evidence>
<dbReference type="EC" id="2.7.8.8" evidence="5"/>
<name>A0A5C6X4B7_9DELT</name>
<gene>
    <name evidence="19" type="primary">pssA</name>
    <name evidence="19" type="ORF">FRC98_14900</name>
</gene>
<evidence type="ECO:0000256" key="5">
    <source>
        <dbReference type="ARBA" id="ARBA00013174"/>
    </source>
</evidence>
<evidence type="ECO:0000256" key="11">
    <source>
        <dbReference type="ARBA" id="ARBA00022989"/>
    </source>
</evidence>
<dbReference type="GO" id="GO:0046474">
    <property type="term" value="P:glycerophospholipid biosynthetic process"/>
    <property type="evidence" value="ECO:0007669"/>
    <property type="project" value="UniProtKB-ARBA"/>
</dbReference>
<comment type="subcellular location">
    <subcellularLocation>
        <location evidence="2">Endoplasmic reticulum membrane</location>
        <topology evidence="2">Multi-pass membrane protein</topology>
    </subcellularLocation>
</comment>
<keyword evidence="14" id="KW-0594">Phospholipid biosynthesis</keyword>
<feature type="transmembrane region" description="Helical" evidence="18">
    <location>
        <begin position="151"/>
        <end position="173"/>
    </location>
</feature>
<evidence type="ECO:0000313" key="19">
    <source>
        <dbReference type="EMBL" id="TXD35957.1"/>
    </source>
</evidence>
<keyword evidence="20" id="KW-1185">Reference proteome</keyword>
<dbReference type="InterPro" id="IPR043130">
    <property type="entry name" value="CDP-OH_PTrfase_TM_dom"/>
</dbReference>
<evidence type="ECO:0000256" key="6">
    <source>
        <dbReference type="ARBA" id="ARBA00017171"/>
    </source>
</evidence>
<evidence type="ECO:0000256" key="7">
    <source>
        <dbReference type="ARBA" id="ARBA00022516"/>
    </source>
</evidence>
<dbReference type="NCBIfam" id="TIGR00473">
    <property type="entry name" value="pssA"/>
    <property type="match status" value="1"/>
</dbReference>
<proteinExistence type="inferred from homology"/>
<keyword evidence="11 18" id="KW-1133">Transmembrane helix</keyword>
<dbReference type="AlphaFoldDB" id="A0A5C6X4B7"/>
<evidence type="ECO:0000313" key="20">
    <source>
        <dbReference type="Proteomes" id="UP000321412"/>
    </source>
</evidence>
<dbReference type="EMBL" id="VOSM01000007">
    <property type="protein sequence ID" value="TXD35957.1"/>
    <property type="molecule type" value="Genomic_DNA"/>
</dbReference>
<evidence type="ECO:0000256" key="1">
    <source>
        <dbReference type="ARBA" id="ARBA00000287"/>
    </source>
</evidence>
<dbReference type="PANTHER" id="PTHR14269:SF61">
    <property type="entry name" value="CDP-DIACYLGLYCEROL--SERINE O-PHOSPHATIDYLTRANSFERASE"/>
    <property type="match status" value="1"/>
</dbReference>
<evidence type="ECO:0000256" key="9">
    <source>
        <dbReference type="ARBA" id="ARBA00022692"/>
    </source>
</evidence>
<dbReference type="InterPro" id="IPR048254">
    <property type="entry name" value="CDP_ALCOHOL_P_TRANSF_CS"/>
</dbReference>
<evidence type="ECO:0000256" key="16">
    <source>
        <dbReference type="ARBA" id="ARBA00032361"/>
    </source>
</evidence>
<comment type="catalytic activity">
    <reaction evidence="1">
        <text>a CDP-1,2-diacyl-sn-glycerol + L-serine = a 1,2-diacyl-sn-glycero-3-phospho-L-serine + CMP + H(+)</text>
        <dbReference type="Rhea" id="RHEA:16913"/>
        <dbReference type="ChEBI" id="CHEBI:15378"/>
        <dbReference type="ChEBI" id="CHEBI:33384"/>
        <dbReference type="ChEBI" id="CHEBI:57262"/>
        <dbReference type="ChEBI" id="CHEBI:58332"/>
        <dbReference type="ChEBI" id="CHEBI:60377"/>
        <dbReference type="EC" id="2.7.8.8"/>
    </reaction>
</comment>
<dbReference type="GO" id="GO:0031090">
    <property type="term" value="C:organelle membrane"/>
    <property type="evidence" value="ECO:0007669"/>
    <property type="project" value="UniProtKB-ARBA"/>
</dbReference>
<comment type="similarity">
    <text evidence="4 17">Belongs to the CDP-alcohol phosphatidyltransferase class-I family.</text>
</comment>
<dbReference type="OrthoDB" id="9777147at2"/>
<evidence type="ECO:0000256" key="3">
    <source>
        <dbReference type="ARBA" id="ARBA00005189"/>
    </source>
</evidence>
<evidence type="ECO:0000256" key="14">
    <source>
        <dbReference type="ARBA" id="ARBA00023209"/>
    </source>
</evidence>
<comment type="pathway">
    <text evidence="3">Lipid metabolism.</text>
</comment>
<keyword evidence="8 17" id="KW-0808">Transferase</keyword>